<dbReference type="RefSeq" id="WP_058232308.1">
    <property type="nucleotide sequence ID" value="NZ_FMYG01000004.1"/>
</dbReference>
<organism evidence="3 4">
    <name type="scientific">Microbacterium enclense</name>
    <dbReference type="NCBI Taxonomy" id="993073"/>
    <lineage>
        <taxon>Bacteria</taxon>
        <taxon>Bacillati</taxon>
        <taxon>Actinomycetota</taxon>
        <taxon>Actinomycetes</taxon>
        <taxon>Micrococcales</taxon>
        <taxon>Microbacteriaceae</taxon>
        <taxon>Microbacterium</taxon>
    </lineage>
</organism>
<name>A0A1G6KW75_9MICO</name>
<sequence>MSPDTDGTPDHGRSRGDGSHDQGAHGPSAAGSDSAGVPWEGRSFEANPHAGDDGSADPSLLSALLAFRAGEGGAGAVVDAYREARLLIPLVAEKGDHGIGAHGLEVDKTQELSIVTVAAPDGRKVLPVFTSVTALQTWDATARPVPADGRRTALAAASEDTDLIVIDPASETEFVIRRPAVWAIAQGEPWEPAHTSPTIFTGLQESISGELAVLDLAVESGDPTGRLRGPELVVHLQLMAGLEQDELDAVLARVARRWAADDRIAVLVDSLTVKLHRSTAA</sequence>
<feature type="region of interest" description="Disordered" evidence="1">
    <location>
        <begin position="1"/>
        <end position="55"/>
    </location>
</feature>
<dbReference type="Proteomes" id="UP000183203">
    <property type="component" value="Unassembled WGS sequence"/>
</dbReference>
<dbReference type="OrthoDB" id="5188303at2"/>
<evidence type="ECO:0000259" key="2">
    <source>
        <dbReference type="Pfam" id="PF07179"/>
    </source>
</evidence>
<dbReference type="Pfam" id="PF07179">
    <property type="entry name" value="SseB"/>
    <property type="match status" value="1"/>
</dbReference>
<dbReference type="AlphaFoldDB" id="A0A1G6KW75"/>
<evidence type="ECO:0000313" key="4">
    <source>
        <dbReference type="Proteomes" id="UP000183203"/>
    </source>
</evidence>
<evidence type="ECO:0000256" key="1">
    <source>
        <dbReference type="SAM" id="MobiDB-lite"/>
    </source>
</evidence>
<protein>
    <submittedName>
        <fullName evidence="3">SseB protein N-terminal domain-containing protein</fullName>
    </submittedName>
</protein>
<reference evidence="3 4" key="1">
    <citation type="submission" date="2016-09" db="EMBL/GenBank/DDBJ databases">
        <authorList>
            <person name="Capua I."/>
            <person name="De Benedictis P."/>
            <person name="Joannis T."/>
            <person name="Lombin L.H."/>
            <person name="Cattoli G."/>
        </authorList>
    </citation>
    <scope>NUCLEOTIDE SEQUENCE [LARGE SCALE GENOMIC DNA]</scope>
    <source>
        <strain evidence="3 4">NIO-1002</strain>
    </source>
</reference>
<feature type="compositionally biased region" description="Basic and acidic residues" evidence="1">
    <location>
        <begin position="8"/>
        <end position="23"/>
    </location>
</feature>
<dbReference type="InterPro" id="IPR009839">
    <property type="entry name" value="SseB_N"/>
</dbReference>
<accession>A0A1G6KW75</accession>
<dbReference type="EMBL" id="FMYG01000004">
    <property type="protein sequence ID" value="SDC35234.1"/>
    <property type="molecule type" value="Genomic_DNA"/>
</dbReference>
<gene>
    <name evidence="3" type="ORF">SAMN05216418_2126</name>
</gene>
<evidence type="ECO:0000313" key="3">
    <source>
        <dbReference type="EMBL" id="SDC35234.1"/>
    </source>
</evidence>
<feature type="domain" description="SseB protein N-terminal" evidence="2">
    <location>
        <begin position="62"/>
        <end position="183"/>
    </location>
</feature>
<proteinExistence type="predicted"/>
<dbReference type="STRING" id="993073.AS029_09300"/>